<organism evidence="3 4">
    <name type="scientific">Paractinoplanes tereljensis</name>
    <dbReference type="NCBI Taxonomy" id="571912"/>
    <lineage>
        <taxon>Bacteria</taxon>
        <taxon>Bacillati</taxon>
        <taxon>Actinomycetota</taxon>
        <taxon>Actinomycetes</taxon>
        <taxon>Micromonosporales</taxon>
        <taxon>Micromonosporaceae</taxon>
        <taxon>Paractinoplanes</taxon>
    </lineage>
</organism>
<comment type="caution">
    <text evidence="3">The sequence shown here is derived from an EMBL/GenBank/DDBJ whole genome shotgun (WGS) entry which is preliminary data.</text>
</comment>
<dbReference type="RefSeq" id="WP_203812911.1">
    <property type="nucleotide sequence ID" value="NZ_BOMY01000050.1"/>
</dbReference>
<gene>
    <name evidence="3" type="ORF">Ate02nite_78140</name>
</gene>
<dbReference type="GO" id="GO:0016491">
    <property type="term" value="F:oxidoreductase activity"/>
    <property type="evidence" value="ECO:0007669"/>
    <property type="project" value="UniProtKB-KW"/>
</dbReference>
<proteinExistence type="predicted"/>
<dbReference type="PANTHER" id="PTHR43625">
    <property type="entry name" value="AFLATOXIN B1 ALDEHYDE REDUCTASE"/>
    <property type="match status" value="1"/>
</dbReference>
<dbReference type="Pfam" id="PF00248">
    <property type="entry name" value="Aldo_ket_red"/>
    <property type="match status" value="1"/>
</dbReference>
<keyword evidence="1" id="KW-0560">Oxidoreductase</keyword>
<dbReference type="InterPro" id="IPR050791">
    <property type="entry name" value="Aldo-Keto_reductase"/>
</dbReference>
<sequence>MRKTTLGSGGPEVGVIGLGCMGMTHAYDMAAERDDATSIAVIHEAIDLGMTLIDTADVYGPHTNEELVGRALATGGYRDRAVLATKVGLVSALGGTPNKNSSGAIKNGKPDYIRTSIDDSLRRLQTDHVDLYQLHRVDDEVPIEESWGAMAEAVAAGKTKAIGLSEVTVDEIKRAQAVHPVASVQSELSLWTRDALAEVVPYCEQQGIAFLPFSPLGRGFLTGRFASLDDVPEDDFRRRLPRFQQEALEANQAIVDRVRSIADRLGVTPARVALAWVLAQGEYVIPIPGTKTPKYLADNAGAADLTLRDADLAELDSLPAPAGTRY</sequence>
<dbReference type="AlphaFoldDB" id="A0A919TX83"/>
<accession>A0A919TX83</accession>
<dbReference type="PANTHER" id="PTHR43625:SF40">
    <property type="entry name" value="ALDO-KETO REDUCTASE YAKC [NADP(+)]"/>
    <property type="match status" value="1"/>
</dbReference>
<keyword evidence="4" id="KW-1185">Reference proteome</keyword>
<dbReference type="InterPro" id="IPR023210">
    <property type="entry name" value="NADP_OxRdtase_dom"/>
</dbReference>
<evidence type="ECO:0000313" key="3">
    <source>
        <dbReference type="EMBL" id="GIF25084.1"/>
    </source>
</evidence>
<name>A0A919TX83_9ACTN</name>
<dbReference type="Gene3D" id="3.20.20.100">
    <property type="entry name" value="NADP-dependent oxidoreductase domain"/>
    <property type="match status" value="1"/>
</dbReference>
<evidence type="ECO:0000259" key="2">
    <source>
        <dbReference type="Pfam" id="PF00248"/>
    </source>
</evidence>
<dbReference type="SUPFAM" id="SSF51430">
    <property type="entry name" value="NAD(P)-linked oxidoreductase"/>
    <property type="match status" value="1"/>
</dbReference>
<dbReference type="InterPro" id="IPR036812">
    <property type="entry name" value="NAD(P)_OxRdtase_dom_sf"/>
</dbReference>
<evidence type="ECO:0000313" key="4">
    <source>
        <dbReference type="Proteomes" id="UP000623608"/>
    </source>
</evidence>
<protein>
    <submittedName>
        <fullName evidence="3">Aldo/keto reductase</fullName>
    </submittedName>
</protein>
<feature type="domain" description="NADP-dependent oxidoreductase" evidence="2">
    <location>
        <begin position="16"/>
        <end position="318"/>
    </location>
</feature>
<dbReference type="Proteomes" id="UP000623608">
    <property type="component" value="Unassembled WGS sequence"/>
</dbReference>
<dbReference type="EMBL" id="BOMY01000050">
    <property type="protein sequence ID" value="GIF25084.1"/>
    <property type="molecule type" value="Genomic_DNA"/>
</dbReference>
<dbReference type="CDD" id="cd19076">
    <property type="entry name" value="AKR_AKR13A_13D"/>
    <property type="match status" value="1"/>
</dbReference>
<evidence type="ECO:0000256" key="1">
    <source>
        <dbReference type="ARBA" id="ARBA00023002"/>
    </source>
</evidence>
<reference evidence="3" key="1">
    <citation type="submission" date="2021-01" db="EMBL/GenBank/DDBJ databases">
        <title>Whole genome shotgun sequence of Actinoplanes tereljensis NBRC 105297.</title>
        <authorList>
            <person name="Komaki H."/>
            <person name="Tamura T."/>
        </authorList>
    </citation>
    <scope>NUCLEOTIDE SEQUENCE</scope>
    <source>
        <strain evidence="3">NBRC 105297</strain>
    </source>
</reference>
<dbReference type="GO" id="GO:0005737">
    <property type="term" value="C:cytoplasm"/>
    <property type="evidence" value="ECO:0007669"/>
    <property type="project" value="TreeGrafter"/>
</dbReference>